<dbReference type="Proteomes" id="UP000275865">
    <property type="component" value="Unassembled WGS sequence"/>
</dbReference>
<keyword evidence="1" id="KW-0472">Membrane</keyword>
<evidence type="ECO:0000256" key="1">
    <source>
        <dbReference type="SAM" id="Phobius"/>
    </source>
</evidence>
<gene>
    <name evidence="2" type="ORF">D7044_04905</name>
</gene>
<name>A0A3A9YE97_9ACTN</name>
<evidence type="ECO:0000313" key="3">
    <source>
        <dbReference type="Proteomes" id="UP000275865"/>
    </source>
</evidence>
<dbReference type="Pfam" id="PF06772">
    <property type="entry name" value="LtrA"/>
    <property type="match status" value="1"/>
</dbReference>
<reference evidence="2 3" key="1">
    <citation type="submission" date="2018-09" db="EMBL/GenBank/DDBJ databases">
        <title>Micromonospora sp. nov. MS1-9, isolated from a root of Musa sp.</title>
        <authorList>
            <person name="Kuncharoen N."/>
            <person name="Kudo T."/>
            <person name="Ohkuma M."/>
            <person name="Yuki M."/>
            <person name="Tanasupawat S."/>
        </authorList>
    </citation>
    <scope>NUCLEOTIDE SEQUENCE [LARGE SCALE GENOMIC DNA]</scope>
    <source>
        <strain evidence="2 3">MS1-9</strain>
    </source>
</reference>
<sequence>MPGVRRAITRTPEGSQRADLLELFFDLAFLATLALTSQKMAAEQTWTGIGQALLLLSTLWAVWVTTTSFTDIYSLQERPIQLVVLGIMFGGMLMSAALPTAFGAHGLVFGATWAGINWGRGLVLIPSLRGRREQERPVRILLWTGLSGTLWIVGGLLPDADTRLVVWLAALGVDYVAFGLRFPIPGRRPLPHYNVSPEHLAERYQQIYILALGELVLIAVLTLSRMPFSLDRIGAFLAAFVTAVVLWWSHARRTGAVLRTAIERSAHRTRLVRTNPYVHWLMVTGVVGIAAGFERVIRHPMQRPDDILVALLLGGAALFLAGRALLDHEVADRIPRAHLAGIVVTVAAGWVAPWLPGLALSVLATVVLLSVVVAEAVRFRPGAKRA</sequence>
<feature type="transmembrane region" description="Helical" evidence="1">
    <location>
        <begin position="20"/>
        <end position="37"/>
    </location>
</feature>
<dbReference type="AlphaFoldDB" id="A0A3A9YE97"/>
<feature type="transmembrane region" description="Helical" evidence="1">
    <location>
        <begin position="207"/>
        <end position="226"/>
    </location>
</feature>
<feature type="transmembrane region" description="Helical" evidence="1">
    <location>
        <begin position="82"/>
        <end position="102"/>
    </location>
</feature>
<dbReference type="EMBL" id="RAZT01000002">
    <property type="protein sequence ID" value="RKN35498.1"/>
    <property type="molecule type" value="Genomic_DNA"/>
</dbReference>
<feature type="transmembrane region" description="Helical" evidence="1">
    <location>
        <begin position="108"/>
        <end position="128"/>
    </location>
</feature>
<protein>
    <submittedName>
        <fullName evidence="2">Low temperature requirement protein A</fullName>
    </submittedName>
</protein>
<comment type="caution">
    <text evidence="2">The sequence shown here is derived from an EMBL/GenBank/DDBJ whole genome shotgun (WGS) entry which is preliminary data.</text>
</comment>
<dbReference type="InterPro" id="IPR010640">
    <property type="entry name" value="Low_temperature_requirement_A"/>
</dbReference>
<keyword evidence="1" id="KW-1133">Transmembrane helix</keyword>
<feature type="transmembrane region" description="Helical" evidence="1">
    <location>
        <begin position="277"/>
        <end position="295"/>
    </location>
</feature>
<proteinExistence type="predicted"/>
<dbReference type="PANTHER" id="PTHR36840:SF1">
    <property type="entry name" value="BLL5714 PROTEIN"/>
    <property type="match status" value="1"/>
</dbReference>
<feature type="transmembrane region" description="Helical" evidence="1">
    <location>
        <begin position="49"/>
        <end position="70"/>
    </location>
</feature>
<evidence type="ECO:0000313" key="2">
    <source>
        <dbReference type="EMBL" id="RKN35498.1"/>
    </source>
</evidence>
<feature type="transmembrane region" description="Helical" evidence="1">
    <location>
        <begin position="307"/>
        <end position="326"/>
    </location>
</feature>
<feature type="transmembrane region" description="Helical" evidence="1">
    <location>
        <begin position="164"/>
        <end position="184"/>
    </location>
</feature>
<feature type="transmembrane region" description="Helical" evidence="1">
    <location>
        <begin position="333"/>
        <end position="352"/>
    </location>
</feature>
<dbReference type="RefSeq" id="WP_120688097.1">
    <property type="nucleotide sequence ID" value="NZ_RAZT01000002.1"/>
</dbReference>
<feature type="transmembrane region" description="Helical" evidence="1">
    <location>
        <begin position="140"/>
        <end position="158"/>
    </location>
</feature>
<organism evidence="2 3">
    <name type="scientific">Micromonospora musae</name>
    <dbReference type="NCBI Taxonomy" id="1894970"/>
    <lineage>
        <taxon>Bacteria</taxon>
        <taxon>Bacillati</taxon>
        <taxon>Actinomycetota</taxon>
        <taxon>Actinomycetes</taxon>
        <taxon>Micromonosporales</taxon>
        <taxon>Micromonosporaceae</taxon>
        <taxon>Micromonospora</taxon>
    </lineage>
</organism>
<dbReference type="PANTHER" id="PTHR36840">
    <property type="entry name" value="BLL5714 PROTEIN"/>
    <property type="match status" value="1"/>
</dbReference>
<feature type="transmembrane region" description="Helical" evidence="1">
    <location>
        <begin position="232"/>
        <end position="249"/>
    </location>
</feature>
<feature type="transmembrane region" description="Helical" evidence="1">
    <location>
        <begin position="358"/>
        <end position="377"/>
    </location>
</feature>
<accession>A0A3A9YE97</accession>
<keyword evidence="1" id="KW-0812">Transmembrane</keyword>